<reference evidence="2" key="2">
    <citation type="journal article" date="2000" name="Genome Res.">
        <title>Normalization and subtraction of cap-trapper-selected cDNAs to prepare full-length cDNA libraries for rapid discovery of new genes.</title>
        <authorList>
            <person name="Carninci P."/>
            <person name="Shibata Y."/>
            <person name="Hayatsu N."/>
            <person name="Sugahara Y."/>
            <person name="Shibata K."/>
            <person name="Itoh M."/>
            <person name="Konno H."/>
            <person name="Okazaki Y."/>
            <person name="Muramatsu M."/>
            <person name="Hayashizaki Y."/>
        </authorList>
    </citation>
    <scope>NUCLEOTIDE SEQUENCE</scope>
    <source>
        <strain evidence="2">C57BL/6J</strain>
        <tissue evidence="2">Whole body</tissue>
    </source>
</reference>
<name>Q9D188_MOUSE</name>
<gene>
    <name evidence="3" type="primary">Nfic</name>
</gene>
<dbReference type="MGI" id="MGI:109591">
    <property type="gene designation" value="Nfic"/>
</dbReference>
<evidence type="ECO:0000313" key="3">
    <source>
        <dbReference type="MGI" id="MGI:109591"/>
    </source>
</evidence>
<reference evidence="2" key="6">
    <citation type="journal article" date="2002" name="Nature">
        <title>Analysis of the mouse transcriptome based on functional annotation of 60,770 full-length cDNAs.</title>
        <authorList>
            <consortium name="The FANTOM Consortium and the RIKEN Genome Exploration Research Group Phase I and II Team"/>
        </authorList>
    </citation>
    <scope>NUCLEOTIDE SEQUENCE</scope>
    <source>
        <strain evidence="2">C57BL/6J</strain>
        <tissue evidence="2">Whole body</tissue>
    </source>
</reference>
<reference evidence="2" key="8">
    <citation type="journal article" date="2005" name="Science">
        <title>Antisense Transcription in the Mammalian Transcriptome.</title>
        <authorList>
            <consortium name="RIKEN Genome Exploration Research Group and Genome Science Group (Genome Network Project Core Group) and the FANTOM Consortium"/>
        </authorList>
    </citation>
    <scope>NUCLEOTIDE SEQUENCE</scope>
    <source>
        <strain evidence="2">C57BL/6J</strain>
        <tissue evidence="2">Whole body</tissue>
    </source>
</reference>
<organism evidence="2">
    <name type="scientific">Mus musculus</name>
    <name type="common">Mouse</name>
    <dbReference type="NCBI Taxonomy" id="10090"/>
    <lineage>
        <taxon>Eukaryota</taxon>
        <taxon>Metazoa</taxon>
        <taxon>Chordata</taxon>
        <taxon>Craniata</taxon>
        <taxon>Vertebrata</taxon>
        <taxon>Euteleostomi</taxon>
        <taxon>Mammalia</taxon>
        <taxon>Eutheria</taxon>
        <taxon>Euarchontoglires</taxon>
        <taxon>Glires</taxon>
        <taxon>Rodentia</taxon>
        <taxon>Myomorpha</taxon>
        <taxon>Muroidea</taxon>
        <taxon>Muridae</taxon>
        <taxon>Murinae</taxon>
        <taxon>Mus</taxon>
        <taxon>Mus</taxon>
    </lineage>
</organism>
<dbReference type="EMBL" id="AK003826">
    <property type="protein sequence ID" value="BAB23022.2"/>
    <property type="molecule type" value="mRNA"/>
</dbReference>
<reference evidence="2" key="1">
    <citation type="journal article" date="1999" name="Methods Enzymol.">
        <title>High-efficiency full-length cDNA cloning.</title>
        <authorList>
            <person name="Carninci P."/>
            <person name="Hayashizaki Y."/>
        </authorList>
    </citation>
    <scope>NUCLEOTIDE SEQUENCE</scope>
    <source>
        <strain evidence="2">C57BL/6J</strain>
        <tissue evidence="2">Whole body</tissue>
    </source>
</reference>
<feature type="region of interest" description="Disordered" evidence="1">
    <location>
        <begin position="82"/>
        <end position="105"/>
    </location>
</feature>
<reference evidence="2" key="4">
    <citation type="submission" date="2000-07" db="EMBL/GenBank/DDBJ databases">
        <authorList>
            <person name="Adachi J."/>
            <person name="Aizawa K."/>
            <person name="Akahira S."/>
            <person name="Akimura T."/>
            <person name="Arai A."/>
            <person name="Aono H."/>
            <person name="Arakawa T."/>
            <person name="Bono H."/>
            <person name="Carninci P."/>
            <person name="Fukuda S."/>
            <person name="Fukunishi Y."/>
            <person name="Furuno M."/>
            <person name="Hanagaki T."/>
            <person name="Hara A."/>
            <person name="Hayatsu N."/>
            <person name="Hiramoto K."/>
            <person name="Hiraoka T."/>
            <person name="Hori F."/>
            <person name="Imotani K."/>
            <person name="Ishii Y."/>
            <person name="Itoh M."/>
            <person name="Izawa M."/>
            <person name="Kasukawa T."/>
            <person name="Kato H."/>
            <person name="Kawai J."/>
            <person name="Kojima Y."/>
            <person name="Konno H."/>
            <person name="Kouda M."/>
            <person name="Koya S."/>
            <person name="Kurihara C."/>
            <person name="Matsuyama T."/>
            <person name="Miyazaki A."/>
            <person name="Nishi K."/>
            <person name="Nomura K."/>
            <person name="Numazaki R."/>
            <person name="Ohno M."/>
            <person name="Okazaki Y."/>
            <person name="Okido T."/>
            <person name="Owa C."/>
            <person name="Saito H."/>
            <person name="Saito R."/>
            <person name="Sakai C."/>
            <person name="Sakai K."/>
            <person name="Sano H."/>
            <person name="Sasaki D."/>
            <person name="Shibata K."/>
            <person name="Shibata Y."/>
            <person name="Shinagawa A."/>
            <person name="Shiraki T."/>
            <person name="Sogabe Y."/>
            <person name="Suzuki H."/>
            <person name="Tagami M."/>
            <person name="Tagawa A."/>
            <person name="Takahashi F."/>
            <person name="Tanaka T."/>
            <person name="Tejima Y."/>
            <person name="Toya T."/>
            <person name="Yamamura T."/>
            <person name="Yasunishi A."/>
            <person name="Yoshida K."/>
            <person name="Yoshino M."/>
            <person name="Muramatsu M."/>
            <person name="Hayashizaki Y."/>
        </authorList>
    </citation>
    <scope>NUCLEOTIDE SEQUENCE</scope>
    <source>
        <strain evidence="2">C57BL/6J</strain>
        <tissue evidence="2">Whole body</tissue>
    </source>
</reference>
<dbReference type="AlphaFoldDB" id="Q9D188"/>
<reference evidence="2" key="7">
    <citation type="journal article" date="2005" name="Science">
        <title>The Transcriptional Landscape of the Mammalian Genome.</title>
        <authorList>
            <consortium name="The FANTOM Consortium"/>
            <consortium name="Riken Genome Exploration Research Group and Genome Science Group (Genome Network Project Core Group)"/>
        </authorList>
    </citation>
    <scope>NUCLEOTIDE SEQUENCE</scope>
    <source>
        <strain evidence="2">C57BL/6J</strain>
        <tissue evidence="2">Whole body</tissue>
    </source>
</reference>
<reference evidence="2" key="3">
    <citation type="journal article" date="2000" name="Genome Res.">
        <title>RIKEN integrated sequence analysis (RISA) system--384-format sequencing pipeline with 384 multicapillary sequencer.</title>
        <authorList>
            <person name="Shibata K."/>
            <person name="Itoh M."/>
            <person name="Aizawa K."/>
            <person name="Nagaoka S."/>
            <person name="Sasaki N."/>
            <person name="Carninci P."/>
            <person name="Konno H."/>
            <person name="Akiyama J."/>
            <person name="Nishi K."/>
            <person name="Kitsunai T."/>
            <person name="Tashiro H."/>
            <person name="Itoh M."/>
            <person name="Sumi N."/>
            <person name="Ishii Y."/>
            <person name="Nakamura S."/>
            <person name="Hazama M."/>
            <person name="Nishine T."/>
            <person name="Harada A."/>
            <person name="Yamamoto R."/>
            <person name="Matsumoto H."/>
            <person name="Sakaguchi S."/>
            <person name="Ikegami T."/>
            <person name="Kashiwagi K."/>
            <person name="Fujiwake S."/>
            <person name="Inoue K."/>
            <person name="Togawa Y."/>
            <person name="Izawa M."/>
            <person name="Ohara E."/>
            <person name="Watahiki M."/>
            <person name="Yoneda Y."/>
            <person name="Ishikawa T."/>
            <person name="Ozawa K."/>
            <person name="Tanaka T."/>
            <person name="Matsuura S."/>
            <person name="Kawai J."/>
            <person name="Okazaki Y."/>
            <person name="Muramatsu M."/>
            <person name="Inoue Y."/>
            <person name="Kira A."/>
            <person name="Hayashizaki Y."/>
        </authorList>
    </citation>
    <scope>NUCLEOTIDE SEQUENCE</scope>
    <source>
        <strain evidence="2">C57BL/6J</strain>
        <tissue evidence="2">Whole body</tissue>
    </source>
</reference>
<evidence type="ECO:0000313" key="2">
    <source>
        <dbReference type="EMBL" id="BAB23022.2"/>
    </source>
</evidence>
<reference evidence="2" key="5">
    <citation type="journal article" date="2001" name="Nature">
        <title>Functional annotation of a full-length mouse cDNA collection.</title>
        <authorList>
            <consortium name="The RIKEN Genome Exploration Research Group Phase II Team and the FANTOM Consortium"/>
        </authorList>
    </citation>
    <scope>NUCLEOTIDE SEQUENCE</scope>
    <source>
        <strain evidence="2">C57BL/6J</strain>
        <tissue evidence="2">Whole body</tissue>
    </source>
</reference>
<evidence type="ECO:0000256" key="1">
    <source>
        <dbReference type="SAM" id="MobiDB-lite"/>
    </source>
</evidence>
<accession>Q9D188</accession>
<sequence>MIPHSHFPISASHIYLMVQFWGLSPLPSVPTPAPLRHGAGNSRCAGQEEGMCFLPSHHPSHSTQPHYPSMGYPAGYSQNVTSHPTSDLMQSSVSPNQSPFGSEGSSVNACPAAPGNWQASGLRDYTGRSTRRSWVSGSGRDCFSPLLFLLVFWVFSCRDLLGLF</sequence>
<dbReference type="AGR" id="MGI:109591"/>
<proteinExistence type="evidence at transcript level"/>
<protein>
    <submittedName>
        <fullName evidence="2">Uncharacterized protein</fullName>
    </submittedName>
</protein>